<reference evidence="1" key="1">
    <citation type="journal article" date="2021" name="Proc. Natl. Acad. Sci. U.S.A.">
        <title>A Catalog of Tens of Thousands of Viruses from Human Metagenomes Reveals Hidden Associations with Chronic Diseases.</title>
        <authorList>
            <person name="Tisza M.J."/>
            <person name="Buck C.B."/>
        </authorList>
    </citation>
    <scope>NUCLEOTIDE SEQUENCE</scope>
    <source>
        <strain evidence="1">Cthzn51</strain>
    </source>
</reference>
<evidence type="ECO:0000313" key="1">
    <source>
        <dbReference type="EMBL" id="DAD73638.1"/>
    </source>
</evidence>
<accession>A0A8S5LUC4</accession>
<protein>
    <submittedName>
        <fullName evidence="1">Uncharacterized protein</fullName>
    </submittedName>
</protein>
<sequence length="87" mass="10155">MKIKGIKKAVGEYKSTDTNREKAHIFIDKEDGSVFCTRVQKESIIYFDDPNIVSITALINQDYRFEEYEVNMKDIKIISEMIMKGEL</sequence>
<organism evidence="1">
    <name type="scientific">Tectiviridae sp. cthzn51</name>
    <dbReference type="NCBI Taxonomy" id="2826821"/>
    <lineage>
        <taxon>Viruses</taxon>
        <taxon>Varidnaviria</taxon>
        <taxon>Bamfordvirae</taxon>
        <taxon>Preplasmiviricota</taxon>
        <taxon>Prepoliviricotina</taxon>
        <taxon>Tectiliviricetes</taxon>
        <taxon>Kalamavirales</taxon>
        <taxon>Tectiviridae</taxon>
    </lineage>
</organism>
<dbReference type="EMBL" id="BK014741">
    <property type="protein sequence ID" value="DAD73638.1"/>
    <property type="molecule type" value="Genomic_DNA"/>
</dbReference>
<proteinExistence type="predicted"/>
<name>A0A8S5LUC4_9VIRU</name>